<dbReference type="RefSeq" id="WP_085123353.1">
    <property type="nucleotide sequence ID" value="NZ_FWZX01000010.1"/>
</dbReference>
<evidence type="ECO:0000313" key="4">
    <source>
        <dbReference type="EMBL" id="SMF30999.1"/>
    </source>
</evidence>
<sequence>MAVLYLSSDSRRGEIFAESFARALPDLPFHIGSAPDPAAVEFLVAWTAPADLGQAYPNLRVIFSVGAGVDQLDLATVPPQVLVVRMLEPGIPQQMREFVALATLALHRDLPLYISRQRQALWQPGESRPAAERRVGVMGLGQLGQAVLDALAPFGFQLGGWSRSLRSLPGVESFTELPAFLSRTDILICLLPLTPETRGILDAGLFAGLPPGAGLVHVGRGGHLDQQALLAALDSGRLSAAWLDVTDPEPLPREHPLWAHPRVVITPHVATRVGAAEGAAHVIAGIRAYRAGRSIPGLVDRARGY</sequence>
<dbReference type="PANTHER" id="PTHR43333">
    <property type="entry name" value="2-HACID_DH_C DOMAIN-CONTAINING PROTEIN"/>
    <property type="match status" value="1"/>
</dbReference>
<dbReference type="InterPro" id="IPR006140">
    <property type="entry name" value="D-isomer_DH_NAD-bd"/>
</dbReference>
<evidence type="ECO:0000259" key="3">
    <source>
        <dbReference type="Pfam" id="PF02826"/>
    </source>
</evidence>
<accession>A0A1Y6BVR9</accession>
<dbReference type="GO" id="GO:0051287">
    <property type="term" value="F:NAD binding"/>
    <property type="evidence" value="ECO:0007669"/>
    <property type="project" value="InterPro"/>
</dbReference>
<evidence type="ECO:0000256" key="1">
    <source>
        <dbReference type="ARBA" id="ARBA00023002"/>
    </source>
</evidence>
<dbReference type="AlphaFoldDB" id="A0A1Y6BVR9"/>
<evidence type="ECO:0000313" key="5">
    <source>
        <dbReference type="Proteomes" id="UP000192917"/>
    </source>
</evidence>
<dbReference type="EMBL" id="FWZX01000010">
    <property type="protein sequence ID" value="SMF30999.1"/>
    <property type="molecule type" value="Genomic_DNA"/>
</dbReference>
<dbReference type="InterPro" id="IPR036291">
    <property type="entry name" value="NAD(P)-bd_dom_sf"/>
</dbReference>
<dbReference type="STRING" id="560819.SAMN05428998_110143"/>
<gene>
    <name evidence="4" type="ORF">SAMN05428998_110143</name>
</gene>
<feature type="domain" description="D-isomer specific 2-hydroxyacid dehydrogenase NAD-binding" evidence="3">
    <location>
        <begin position="103"/>
        <end position="270"/>
    </location>
</feature>
<proteinExistence type="predicted"/>
<organism evidence="4 5">
    <name type="scientific">Tistlia consotensis USBA 355</name>
    <dbReference type="NCBI Taxonomy" id="560819"/>
    <lineage>
        <taxon>Bacteria</taxon>
        <taxon>Pseudomonadati</taxon>
        <taxon>Pseudomonadota</taxon>
        <taxon>Alphaproteobacteria</taxon>
        <taxon>Rhodospirillales</taxon>
        <taxon>Rhodovibrionaceae</taxon>
        <taxon>Tistlia</taxon>
    </lineage>
</organism>
<dbReference type="Gene3D" id="3.40.50.720">
    <property type="entry name" value="NAD(P)-binding Rossmann-like Domain"/>
    <property type="match status" value="2"/>
</dbReference>
<evidence type="ECO:0000256" key="2">
    <source>
        <dbReference type="ARBA" id="ARBA00023027"/>
    </source>
</evidence>
<name>A0A1Y6BVR9_9PROT</name>
<dbReference type="PANTHER" id="PTHR43333:SF1">
    <property type="entry name" value="D-ISOMER SPECIFIC 2-HYDROXYACID DEHYDROGENASE NAD-BINDING DOMAIN-CONTAINING PROTEIN"/>
    <property type="match status" value="1"/>
</dbReference>
<dbReference type="Proteomes" id="UP000192917">
    <property type="component" value="Unassembled WGS sequence"/>
</dbReference>
<reference evidence="4 5" key="1">
    <citation type="submission" date="2017-04" db="EMBL/GenBank/DDBJ databases">
        <authorList>
            <person name="Afonso C.L."/>
            <person name="Miller P.J."/>
            <person name="Scott M.A."/>
            <person name="Spackman E."/>
            <person name="Goraichik I."/>
            <person name="Dimitrov K.M."/>
            <person name="Suarez D.L."/>
            <person name="Swayne D.E."/>
        </authorList>
    </citation>
    <scope>NUCLEOTIDE SEQUENCE [LARGE SCALE GENOMIC DNA]</scope>
    <source>
        <strain evidence="4 5">USBA 355</strain>
    </source>
</reference>
<protein>
    <submittedName>
        <fullName evidence="4">Glyoxylate/hydroxypyruvate reductase A</fullName>
    </submittedName>
</protein>
<dbReference type="SUPFAM" id="SSF52283">
    <property type="entry name" value="Formate/glycerate dehydrogenase catalytic domain-like"/>
    <property type="match status" value="1"/>
</dbReference>
<keyword evidence="2" id="KW-0520">NAD</keyword>
<dbReference type="GO" id="GO:0016491">
    <property type="term" value="F:oxidoreductase activity"/>
    <property type="evidence" value="ECO:0007669"/>
    <property type="project" value="UniProtKB-KW"/>
</dbReference>
<dbReference type="Pfam" id="PF02826">
    <property type="entry name" value="2-Hacid_dh_C"/>
    <property type="match status" value="1"/>
</dbReference>
<dbReference type="CDD" id="cd12164">
    <property type="entry name" value="GDH_like_2"/>
    <property type="match status" value="1"/>
</dbReference>
<keyword evidence="1" id="KW-0560">Oxidoreductase</keyword>
<keyword evidence="4" id="KW-0670">Pyruvate</keyword>
<dbReference type="SUPFAM" id="SSF51735">
    <property type="entry name" value="NAD(P)-binding Rossmann-fold domains"/>
    <property type="match status" value="1"/>
</dbReference>
<keyword evidence="5" id="KW-1185">Reference proteome</keyword>